<organism evidence="2 3">
    <name type="scientific">Trinickia symbiotica</name>
    <dbReference type="NCBI Taxonomy" id="863227"/>
    <lineage>
        <taxon>Bacteria</taxon>
        <taxon>Pseudomonadati</taxon>
        <taxon>Pseudomonadota</taxon>
        <taxon>Betaproteobacteria</taxon>
        <taxon>Burkholderiales</taxon>
        <taxon>Burkholderiaceae</taxon>
        <taxon>Trinickia</taxon>
    </lineage>
</organism>
<feature type="domain" description="Gamma-glutamylcyclotransferase AIG2-like" evidence="1">
    <location>
        <begin position="4"/>
        <end position="128"/>
    </location>
</feature>
<evidence type="ECO:0000259" key="1">
    <source>
        <dbReference type="Pfam" id="PF06094"/>
    </source>
</evidence>
<dbReference type="CDD" id="cd06661">
    <property type="entry name" value="GGCT_like"/>
    <property type="match status" value="1"/>
</dbReference>
<proteinExistence type="predicted"/>
<dbReference type="Proteomes" id="UP000235777">
    <property type="component" value="Unassembled WGS sequence"/>
</dbReference>
<dbReference type="OrthoDB" id="8538589at2"/>
<dbReference type="EMBL" id="PNYC01000012">
    <property type="protein sequence ID" value="PMS35219.1"/>
    <property type="molecule type" value="Genomic_DNA"/>
</dbReference>
<dbReference type="InterPro" id="IPR036568">
    <property type="entry name" value="GGCT-like_sf"/>
</dbReference>
<comment type="caution">
    <text evidence="2">The sequence shown here is derived from an EMBL/GenBank/DDBJ whole genome shotgun (WGS) entry which is preliminary data.</text>
</comment>
<dbReference type="Pfam" id="PF06094">
    <property type="entry name" value="GGACT"/>
    <property type="match status" value="1"/>
</dbReference>
<sequence>MRYVFVYGTLRAGEINDIVRAAARHDIEAPRLTGTAAVRGRLYDFGLYPGLVLDAAAAGLVHGDVYEIDDALVPVLDEIEEVYPGVEGLFKSREVTVAVDGRNLTCLYYPVDAESVAGLPRIEIGDWVEYRLTRDAEPALG</sequence>
<evidence type="ECO:0000313" key="2">
    <source>
        <dbReference type="EMBL" id="PMS35219.1"/>
    </source>
</evidence>
<reference evidence="2 3" key="1">
    <citation type="submission" date="2018-01" db="EMBL/GenBank/DDBJ databases">
        <title>Whole genome analyses suggest that Burkholderia sensu lato contains two further novel genera in the rhizoxinica-symbiotica group Mycetohabitans gen. nov., and Trinickia gen. nov.: implications for the evolution of diazotrophy and nodulation in the Burkholderiaceae.</title>
        <authorList>
            <person name="Estrada-de los Santos P."/>
            <person name="Palmer M."/>
            <person name="Chavez-Ramirez B."/>
            <person name="Beukes C."/>
            <person name="Steenkamp E.T."/>
            <person name="Hirsch A.M."/>
            <person name="Manyaka P."/>
            <person name="Maluk M."/>
            <person name="Lafos M."/>
            <person name="Crook M."/>
            <person name="Gross E."/>
            <person name="Simon M.F."/>
            <person name="Bueno dos Reis Junior F."/>
            <person name="Poole P.S."/>
            <person name="Venter S.N."/>
            <person name="James E.K."/>
        </authorList>
    </citation>
    <scope>NUCLEOTIDE SEQUENCE [LARGE SCALE GENOMIC DNA]</scope>
    <source>
        <strain evidence="2 3">JPY 581</strain>
    </source>
</reference>
<dbReference type="InterPro" id="IPR013024">
    <property type="entry name" value="GGCT-like"/>
</dbReference>
<dbReference type="AlphaFoldDB" id="A0A2N7X0G2"/>
<gene>
    <name evidence="2" type="ORF">C0Z20_19065</name>
</gene>
<dbReference type="RefSeq" id="WP_018444163.1">
    <property type="nucleotide sequence ID" value="NZ_KB890219.1"/>
</dbReference>
<protein>
    <submittedName>
        <fullName evidence="2">Gamma-glutamylcyclotransferase</fullName>
    </submittedName>
</protein>
<name>A0A2N7X0G2_9BURK</name>
<keyword evidence="3" id="KW-1185">Reference proteome</keyword>
<keyword evidence="2" id="KW-0808">Transferase</keyword>
<dbReference type="Gene3D" id="3.10.490.10">
    <property type="entry name" value="Gamma-glutamyl cyclotransferase-like"/>
    <property type="match status" value="1"/>
</dbReference>
<dbReference type="GO" id="GO:0016740">
    <property type="term" value="F:transferase activity"/>
    <property type="evidence" value="ECO:0007669"/>
    <property type="project" value="UniProtKB-KW"/>
</dbReference>
<dbReference type="InterPro" id="IPR009288">
    <property type="entry name" value="AIG2-like_dom"/>
</dbReference>
<dbReference type="STRING" id="863227.GCA_000373005_05554"/>
<evidence type="ECO:0000313" key="3">
    <source>
        <dbReference type="Proteomes" id="UP000235777"/>
    </source>
</evidence>
<dbReference type="SUPFAM" id="SSF110857">
    <property type="entry name" value="Gamma-glutamyl cyclotransferase-like"/>
    <property type="match status" value="1"/>
</dbReference>
<accession>A0A2N7X0G2</accession>